<gene>
    <name evidence="1" type="ORF">AGERDE_LOCUS11109</name>
</gene>
<feature type="non-terminal residue" evidence="1">
    <location>
        <position position="396"/>
    </location>
</feature>
<dbReference type="AlphaFoldDB" id="A0A9N9DM03"/>
<proteinExistence type="predicted"/>
<accession>A0A9N9DM03</accession>
<dbReference type="SUPFAM" id="SSF52047">
    <property type="entry name" value="RNI-like"/>
    <property type="match status" value="1"/>
</dbReference>
<dbReference type="InterPro" id="IPR032675">
    <property type="entry name" value="LRR_dom_sf"/>
</dbReference>
<comment type="caution">
    <text evidence="1">The sequence shown here is derived from an EMBL/GenBank/DDBJ whole genome shotgun (WGS) entry which is preliminary data.</text>
</comment>
<organism evidence="1 2">
    <name type="scientific">Ambispora gerdemannii</name>
    <dbReference type="NCBI Taxonomy" id="144530"/>
    <lineage>
        <taxon>Eukaryota</taxon>
        <taxon>Fungi</taxon>
        <taxon>Fungi incertae sedis</taxon>
        <taxon>Mucoromycota</taxon>
        <taxon>Glomeromycotina</taxon>
        <taxon>Glomeromycetes</taxon>
        <taxon>Archaeosporales</taxon>
        <taxon>Ambisporaceae</taxon>
        <taxon>Ambispora</taxon>
    </lineage>
</organism>
<evidence type="ECO:0000313" key="2">
    <source>
        <dbReference type="Proteomes" id="UP000789831"/>
    </source>
</evidence>
<name>A0A9N9DM03_9GLOM</name>
<reference evidence="1" key="1">
    <citation type="submission" date="2021-06" db="EMBL/GenBank/DDBJ databases">
        <authorList>
            <person name="Kallberg Y."/>
            <person name="Tangrot J."/>
            <person name="Rosling A."/>
        </authorList>
    </citation>
    <scope>NUCLEOTIDE SEQUENCE</scope>
    <source>
        <strain evidence="1">MT106</strain>
    </source>
</reference>
<evidence type="ECO:0000313" key="1">
    <source>
        <dbReference type="EMBL" id="CAG8644019.1"/>
    </source>
</evidence>
<dbReference type="EMBL" id="CAJVPL010004169">
    <property type="protein sequence ID" value="CAG8644019.1"/>
    <property type="molecule type" value="Genomic_DNA"/>
</dbReference>
<sequence length="396" mass="46923">MASTLPNLCFAEIFKYFDEDEKIPQLFSCFLVNRHWCRNTVSFLWEDPFYKRKSLTLFQTLLTCLDKEDKQKYLPNLAKYTPAFYYYEFIKSVNICLLFESANGLAINQVNLVKILFRKLISSDKFLYRLDLNYTLAGYEWLDYENGYQLFSNDDWNPFNLPGACQSLSQVRCLTLDENSLEIMLPEAPRYCPYLQELCIVVYPQIEEGLQDEEQQKPYLSILTKMLPYIYLWSNLQYLRIEDGFLKHKSCHFIEADDFIFNLGISLPANHFRHIYCNLNLEFGSMALQYFLELTRAKCEKLSLPNCCIFDTHLKVITQYAQDIGLKKLDITNASISDDQVLKDARNVILEIEYSNDFSSYESDDFYFFDDDDRYYSDSEHSSYNDDIFVYEPDYY</sequence>
<dbReference type="Gene3D" id="3.80.10.10">
    <property type="entry name" value="Ribonuclease Inhibitor"/>
    <property type="match status" value="1"/>
</dbReference>
<dbReference type="OrthoDB" id="2349525at2759"/>
<dbReference type="Proteomes" id="UP000789831">
    <property type="component" value="Unassembled WGS sequence"/>
</dbReference>
<keyword evidence="2" id="KW-1185">Reference proteome</keyword>
<protein>
    <submittedName>
        <fullName evidence="1">10951_t:CDS:1</fullName>
    </submittedName>
</protein>